<gene>
    <name evidence="1" type="ORF">QFC20_001904</name>
</gene>
<organism evidence="1 2">
    <name type="scientific">Naganishia adeliensis</name>
    <dbReference type="NCBI Taxonomy" id="92952"/>
    <lineage>
        <taxon>Eukaryota</taxon>
        <taxon>Fungi</taxon>
        <taxon>Dikarya</taxon>
        <taxon>Basidiomycota</taxon>
        <taxon>Agaricomycotina</taxon>
        <taxon>Tremellomycetes</taxon>
        <taxon>Filobasidiales</taxon>
        <taxon>Filobasidiaceae</taxon>
        <taxon>Naganishia</taxon>
    </lineage>
</organism>
<accession>A0ACC2WQ73</accession>
<sequence length="1427" mass="151992">MSSFLFTEQEEPFQAQQSPSPPSSPTNPYEKSLARHRSNSSSAGSKNAPRSPSATSTGLARQPSFGAAGQAVGASPRGGGGLFRKRTNSFGTSADGHQASHDNNKDGLHTGPVSPPRAINDLVQNNESFDDIPERDEESPGPAPVWERRKSMIVRAEEREREQRIQRELQAYQAQQEAERKAREQAEQSAKSGKGLFNRSKSKSAVDKPSKVTEPTASRGSKEMSPNLKVPVTTSRRRPHSMLQMTSSSSTTSTAPVHRSTSSDQDPTGQLAAIDAIASPAVVHSSEDLDAPLPMPNAAFLNGGYSSPGHSRRSSASSQRGSLSHRSSAYGSPLGLTGDGLNMSLPTIPSVPDQSNPTRPATERPLDTIRAMSMRSEGNPDGLRSGTHTPGGSLSNGGKRRSKIPLQAGMQPGLVLDESIWPSAPINMVEPASLGKPVKSRSSVSLVSLGRNNKPISKSTPTSPHMVKGKQNGDALSPVSTRSTMGRNSMFESPAAISREYMIPFSHREGGYAIAATMHGGGAPGSRGGSIDYGRQMRYNRYSTESGMDDSTSTSTTSLYQPEYQAPPSSFPTHMSTDLNVTPCPATVLSKTPSPLSNATSSAAERTNDDTIDTEDMGLQMRTRQQTPATTAPSVTATSLTAAGVNATQVSAPAESTPSETTPSPNPVMPKGAAAVKKSKKELAKEAKEAKDRQKAEEKQKAIDAARKKADDAREKMKREQQEKAQKEADKKAAKAQAKKEKEQAKLNKKSAGKSKPTPAALVMPATPLKGRTKDLIAATPTTLPGTPATPAEPVRLLDTASLAGQSALAKPSPLSAQPLSGTDQKSEALKNTPNISQTPRREGVPATNPSAQSSAISSVKSKRSFFGTLRRKFSSSPSPAASTRSVANGREGRSTPVPGPSGAASLLSVRQPETISETPPPLLALDRTNESSETSSPAPQTQADVPPASAGVPIAEETLEGNEMDTPSVKLATATELPAVTGGSDIPIDSATESVNASDVPVQEDHLKKPYPNGTLANQTEETIARMIDKAREGGLDVDLHVKYIQELDSKTDELAYHMTEHLRINGVYWGLVALCLLNRPDALNREDMIKYVLSCWDDEAGAFGAHPRHDGHILGTLSAIQILAIQDALHVLDRDRIVKFIVSLIDPVTGAVAGDRWGEQDTRFSYIAISILSLIGRLDVLDTALDGKARDLVVGHIARCRNFDGGFGATEGSESHGGQIFVCVAALAILDRLDLVDTPTLAWWISERQLPNGGLNGRPEKLEDVCYSWWNLSALSILGKLHWINREKLIRFILKSQDLDNGGIADRPGDWVDVFHTNFGLAGLSLLGYSGLQDIDPVYCMPVSVIERLGLKKRYQLLPKNTTDAVDTNDTNGTVAQSVDTTVPENKTPPAHNAPALAPALPVLTNGATANIHDEGAHISSSPRA</sequence>
<keyword evidence="2" id="KW-1185">Reference proteome</keyword>
<reference evidence="1" key="1">
    <citation type="submission" date="2023-04" db="EMBL/GenBank/DDBJ databases">
        <title>Draft Genome sequencing of Naganishia species isolated from polar environments using Oxford Nanopore Technology.</title>
        <authorList>
            <person name="Leo P."/>
            <person name="Venkateswaran K."/>
        </authorList>
    </citation>
    <scope>NUCLEOTIDE SEQUENCE</scope>
    <source>
        <strain evidence="1">MNA-CCFEE 5262</strain>
    </source>
</reference>
<dbReference type="EMBL" id="JASBWS010000012">
    <property type="protein sequence ID" value="KAJ9113553.1"/>
    <property type="molecule type" value="Genomic_DNA"/>
</dbReference>
<proteinExistence type="predicted"/>
<dbReference type="Proteomes" id="UP001230649">
    <property type="component" value="Unassembled WGS sequence"/>
</dbReference>
<comment type="caution">
    <text evidence="1">The sequence shown here is derived from an EMBL/GenBank/DDBJ whole genome shotgun (WGS) entry which is preliminary data.</text>
</comment>
<protein>
    <submittedName>
        <fullName evidence="1">Uncharacterized protein</fullName>
    </submittedName>
</protein>
<evidence type="ECO:0000313" key="1">
    <source>
        <dbReference type="EMBL" id="KAJ9113553.1"/>
    </source>
</evidence>
<name>A0ACC2WQ73_9TREE</name>
<evidence type="ECO:0000313" key="2">
    <source>
        <dbReference type="Proteomes" id="UP001230649"/>
    </source>
</evidence>